<reference evidence="2" key="1">
    <citation type="submission" date="2017-10" db="EMBL/GenBank/DDBJ databases">
        <title>Campylobacter species from seals.</title>
        <authorList>
            <person name="Gilbert M.J."/>
            <person name="Zomer A.L."/>
            <person name="Timmerman A.J."/>
            <person name="Duim B."/>
            <person name="Wagenaar J.A."/>
        </authorList>
    </citation>
    <scope>NUCLEOTIDE SEQUENCE [LARGE SCALE GENOMIC DNA]</scope>
    <source>
        <strain evidence="2">17S00004-5</strain>
    </source>
</reference>
<dbReference type="InterPro" id="IPR009078">
    <property type="entry name" value="Ferritin-like_SF"/>
</dbReference>
<dbReference type="Proteomes" id="UP000240535">
    <property type="component" value="Unassembled WGS sequence"/>
</dbReference>
<keyword evidence="2" id="KW-1185">Reference proteome</keyword>
<evidence type="ECO:0000313" key="1">
    <source>
        <dbReference type="EMBL" id="PSM51413.1"/>
    </source>
</evidence>
<dbReference type="PANTHER" id="PTHR42782">
    <property type="entry name" value="SI:CH73-314G15.3"/>
    <property type="match status" value="1"/>
</dbReference>
<gene>
    <name evidence="1" type="ORF">CQ405_08475</name>
</gene>
<dbReference type="InterPro" id="IPR011197">
    <property type="entry name" value="UCP012318"/>
</dbReference>
<dbReference type="AlphaFoldDB" id="A0A2P8QYU9"/>
<dbReference type="EMBL" id="PDHH01000008">
    <property type="protein sequence ID" value="PSM51413.1"/>
    <property type="molecule type" value="Genomic_DNA"/>
</dbReference>
<dbReference type="CDD" id="cd00657">
    <property type="entry name" value="Ferritin_like"/>
    <property type="match status" value="1"/>
</dbReference>
<protein>
    <submittedName>
        <fullName evidence="1">Ferritin</fullName>
    </submittedName>
</protein>
<dbReference type="RefSeq" id="WP_106872665.1">
    <property type="nucleotide sequence ID" value="NZ_CP053841.1"/>
</dbReference>
<dbReference type="Pfam" id="PF04305">
    <property type="entry name" value="DUF455"/>
    <property type="match status" value="1"/>
</dbReference>
<name>A0A2P8QYU9_9BACT</name>
<organism evidence="1 2">
    <name type="scientific">Campylobacter blaseri</name>
    <dbReference type="NCBI Taxonomy" id="2042961"/>
    <lineage>
        <taxon>Bacteria</taxon>
        <taxon>Pseudomonadati</taxon>
        <taxon>Campylobacterota</taxon>
        <taxon>Epsilonproteobacteria</taxon>
        <taxon>Campylobacterales</taxon>
        <taxon>Campylobacteraceae</taxon>
        <taxon>Campylobacter</taxon>
    </lineage>
</organism>
<dbReference type="SUPFAM" id="SSF47240">
    <property type="entry name" value="Ferritin-like"/>
    <property type="match status" value="1"/>
</dbReference>
<proteinExistence type="predicted"/>
<dbReference type="PANTHER" id="PTHR42782:SF4">
    <property type="entry name" value="DUF455 DOMAIN-CONTAINING PROTEIN"/>
    <property type="match status" value="1"/>
</dbReference>
<evidence type="ECO:0000313" key="2">
    <source>
        <dbReference type="Proteomes" id="UP000240535"/>
    </source>
</evidence>
<dbReference type="PIRSF" id="PIRSF012318">
    <property type="entry name" value="UCP012318"/>
    <property type="match status" value="1"/>
</dbReference>
<dbReference type="InterPro" id="IPR007402">
    <property type="entry name" value="DUF455"/>
</dbReference>
<comment type="caution">
    <text evidence="1">The sequence shown here is derived from an EMBL/GenBank/DDBJ whole genome shotgun (WGS) entry which is preliminary data.</text>
</comment>
<dbReference type="OrthoDB" id="9778629at2"/>
<accession>A0A2P8QYU9</accession>
<sequence>MFHKKVESILNESNLDDKFIKFKIFYDDFKLGRVEFEDNFIPKILKKPSFSRICKVLPAKDIPKFKDDKKEAFFLHSIAHIEYSAIDLALDDCYRFVKLPLAYYEDWLEVASDEIRHFTMISDELLKLGYKYGDFPVHDGLFFGMKNTQNSLLERMAIMHKYMEANGLDANYFMLKKIKNDSSKKELKNLLNQILEEEISHVKKGNYWFEFACKKEGISKGIFIDIVMKHYPKFKNIKKELNINDRIRAGFTEEEIKILNNKP</sequence>